<keyword evidence="4" id="KW-1003">Cell membrane</keyword>
<evidence type="ECO:0000256" key="7">
    <source>
        <dbReference type="ARBA" id="ARBA00023136"/>
    </source>
</evidence>
<dbReference type="Pfam" id="PF08352">
    <property type="entry name" value="oligo_HPY"/>
    <property type="match status" value="1"/>
</dbReference>
<evidence type="ECO:0000256" key="2">
    <source>
        <dbReference type="ARBA" id="ARBA00005417"/>
    </source>
</evidence>
<evidence type="ECO:0000256" key="3">
    <source>
        <dbReference type="ARBA" id="ARBA00022448"/>
    </source>
</evidence>
<dbReference type="InterPro" id="IPR003593">
    <property type="entry name" value="AAA+_ATPase"/>
</dbReference>
<keyword evidence="6 9" id="KW-0067">ATP-binding</keyword>
<evidence type="ECO:0000256" key="1">
    <source>
        <dbReference type="ARBA" id="ARBA00004202"/>
    </source>
</evidence>
<dbReference type="InterPro" id="IPR013563">
    <property type="entry name" value="Oligopep_ABC_C"/>
</dbReference>
<keyword evidence="10" id="KW-1185">Reference proteome</keyword>
<dbReference type="SUPFAM" id="SSF52540">
    <property type="entry name" value="P-loop containing nucleoside triphosphate hydrolases"/>
    <property type="match status" value="1"/>
</dbReference>
<evidence type="ECO:0000313" key="10">
    <source>
        <dbReference type="Proteomes" id="UP000219412"/>
    </source>
</evidence>
<evidence type="ECO:0000256" key="5">
    <source>
        <dbReference type="ARBA" id="ARBA00022741"/>
    </source>
</evidence>
<dbReference type="GO" id="GO:0015833">
    <property type="term" value="P:peptide transport"/>
    <property type="evidence" value="ECO:0007669"/>
    <property type="project" value="InterPro"/>
</dbReference>
<dbReference type="EMBL" id="OBQF01000007">
    <property type="protein sequence ID" value="SOC44980.1"/>
    <property type="molecule type" value="Genomic_DNA"/>
</dbReference>
<evidence type="ECO:0000259" key="8">
    <source>
        <dbReference type="PROSITE" id="PS50893"/>
    </source>
</evidence>
<gene>
    <name evidence="9" type="ORF">SAMN05878391_2551</name>
</gene>
<dbReference type="CDD" id="cd03257">
    <property type="entry name" value="ABC_NikE_OppD_transporters"/>
    <property type="match status" value="1"/>
</dbReference>
<proteinExistence type="inferred from homology"/>
<keyword evidence="3" id="KW-0813">Transport</keyword>
<sequence length="349" mass="39095">MSEYLLEANNLTTSFKIDGEYYPAVDDVSIRIRENEVLALVGESGSGKSATAFSLMGLHRHARVSGEVLFQGKDILKNNERQMNRIRGGDIAMIFQDPMTALNPLMKIKHQIQETLKIHGTVRKSGRELYTIELLEKVGIPRPERVAENYPHELSGGMRQRVVIAIAIANRPKLLIADEPTTALDVTIQAQILDLIRELQDDLGSGVLLITHDLGVVAEMADRVAVMYAGQIVEVAPVRELFKNPKHPYTRSLLNSLPSEEQLGSKLHVIQGVVPALNKMDREGCRFAPRIPWIPEEAHEHQPKLREVEPGHLVRCTCYQDFYLDTSMGHGEMEKRVEALQMEEGGVGR</sequence>
<dbReference type="GO" id="GO:0005886">
    <property type="term" value="C:plasma membrane"/>
    <property type="evidence" value="ECO:0007669"/>
    <property type="project" value="UniProtKB-SubCell"/>
</dbReference>
<protein>
    <submittedName>
        <fullName evidence="9">Peptide/nickel transport system ATP-binding protein</fullName>
    </submittedName>
</protein>
<evidence type="ECO:0000256" key="6">
    <source>
        <dbReference type="ARBA" id="ARBA00022840"/>
    </source>
</evidence>
<dbReference type="InterPro" id="IPR027417">
    <property type="entry name" value="P-loop_NTPase"/>
</dbReference>
<dbReference type="Gene3D" id="3.40.50.300">
    <property type="entry name" value="P-loop containing nucleotide triphosphate hydrolases"/>
    <property type="match status" value="1"/>
</dbReference>
<dbReference type="GO" id="GO:0016887">
    <property type="term" value="F:ATP hydrolysis activity"/>
    <property type="evidence" value="ECO:0007669"/>
    <property type="project" value="InterPro"/>
</dbReference>
<accession>A0A285UT07</accession>
<dbReference type="PROSITE" id="PS00211">
    <property type="entry name" value="ABC_TRANSPORTER_1"/>
    <property type="match status" value="1"/>
</dbReference>
<dbReference type="NCBIfam" id="TIGR01727">
    <property type="entry name" value="oligo_HPY"/>
    <property type="match status" value="1"/>
</dbReference>
<dbReference type="AlphaFoldDB" id="A0A285UT07"/>
<comment type="subcellular location">
    <subcellularLocation>
        <location evidence="1">Cell membrane</location>
        <topology evidence="1">Peripheral membrane protein</topology>
    </subcellularLocation>
</comment>
<dbReference type="OrthoDB" id="9802264at2"/>
<dbReference type="InterPro" id="IPR017871">
    <property type="entry name" value="ABC_transporter-like_CS"/>
</dbReference>
<organism evidence="9 10">
    <name type="scientific">Salinicoccus kekensis</name>
    <dbReference type="NCBI Taxonomy" id="714307"/>
    <lineage>
        <taxon>Bacteria</taxon>
        <taxon>Bacillati</taxon>
        <taxon>Bacillota</taxon>
        <taxon>Bacilli</taxon>
        <taxon>Bacillales</taxon>
        <taxon>Staphylococcaceae</taxon>
        <taxon>Salinicoccus</taxon>
    </lineage>
</organism>
<dbReference type="PANTHER" id="PTHR43297:SF2">
    <property type="entry name" value="DIPEPTIDE TRANSPORT ATP-BINDING PROTEIN DPPD"/>
    <property type="match status" value="1"/>
</dbReference>
<evidence type="ECO:0000256" key="4">
    <source>
        <dbReference type="ARBA" id="ARBA00022475"/>
    </source>
</evidence>
<dbReference type="Proteomes" id="UP000219412">
    <property type="component" value="Unassembled WGS sequence"/>
</dbReference>
<comment type="similarity">
    <text evidence="2">Belongs to the ABC transporter superfamily.</text>
</comment>
<keyword evidence="7" id="KW-0472">Membrane</keyword>
<name>A0A285UT07_9STAP</name>
<dbReference type="PROSITE" id="PS50893">
    <property type="entry name" value="ABC_TRANSPORTER_2"/>
    <property type="match status" value="1"/>
</dbReference>
<feature type="domain" description="ABC transporter" evidence="8">
    <location>
        <begin position="6"/>
        <end position="254"/>
    </location>
</feature>
<dbReference type="SMART" id="SM00382">
    <property type="entry name" value="AAA"/>
    <property type="match status" value="1"/>
</dbReference>
<dbReference type="InterPro" id="IPR003439">
    <property type="entry name" value="ABC_transporter-like_ATP-bd"/>
</dbReference>
<evidence type="ECO:0000313" key="9">
    <source>
        <dbReference type="EMBL" id="SOC44980.1"/>
    </source>
</evidence>
<dbReference type="RefSeq" id="WP_097042745.1">
    <property type="nucleotide sequence ID" value="NZ_OBQF01000007.1"/>
</dbReference>
<dbReference type="InterPro" id="IPR050388">
    <property type="entry name" value="ABC_Ni/Peptide_Import"/>
</dbReference>
<dbReference type="FunFam" id="3.40.50.300:FF:000016">
    <property type="entry name" value="Oligopeptide ABC transporter ATP-binding component"/>
    <property type="match status" value="1"/>
</dbReference>
<keyword evidence="5" id="KW-0547">Nucleotide-binding</keyword>
<dbReference type="GO" id="GO:0005524">
    <property type="term" value="F:ATP binding"/>
    <property type="evidence" value="ECO:0007669"/>
    <property type="project" value="UniProtKB-KW"/>
</dbReference>
<dbReference type="Pfam" id="PF00005">
    <property type="entry name" value="ABC_tran"/>
    <property type="match status" value="1"/>
</dbReference>
<reference evidence="10" key="1">
    <citation type="submission" date="2017-08" db="EMBL/GenBank/DDBJ databases">
        <authorList>
            <person name="Varghese N."/>
            <person name="Submissions S."/>
        </authorList>
    </citation>
    <scope>NUCLEOTIDE SEQUENCE [LARGE SCALE GENOMIC DNA]</scope>
    <source>
        <strain evidence="10">DSM 23173</strain>
    </source>
</reference>
<dbReference type="PANTHER" id="PTHR43297">
    <property type="entry name" value="OLIGOPEPTIDE TRANSPORT ATP-BINDING PROTEIN APPD"/>
    <property type="match status" value="1"/>
</dbReference>